<comment type="caution">
    <text evidence="1">The sequence shown here is derived from an EMBL/GenBank/DDBJ whole genome shotgun (WGS) entry which is preliminary data.</text>
</comment>
<name>A0AAE2EIH6_MYCMY</name>
<dbReference type="RefSeq" id="WP_015545683.1">
    <property type="nucleotide sequence ID" value="NZ_CP010267.1"/>
</dbReference>
<gene>
    <name evidence="1" type="ORF">TS59_0727</name>
</gene>
<protein>
    <submittedName>
        <fullName evidence="1">Uncharacterized protein</fullName>
    </submittedName>
</protein>
<sequence length="92" mass="10834">MLQELKKLNKSIEKFAKQLNKSKVKSNDSDKIDKAKRFKLFDFNKFNNTNPSFEIKQSNLSLQNNQNITDKKIGSKLNKLNIFKKKDKEVKK</sequence>
<reference evidence="1 2" key="1">
    <citation type="submission" date="2015-02" db="EMBL/GenBank/DDBJ databases">
        <title>Mycoplasma mycoides subsp. mycoides strain:B237 Genome sequencing.</title>
        <authorList>
            <person name="Fischer A."/>
            <person name="Santana-Cruz I."/>
            <person name="Schieck E."/>
            <person name="Gourle H."/>
            <person name="Lambert M."/>
            <person name="Nadendla S."/>
            <person name="Miller R.A."/>
            <person name="Weber J."/>
            <person name="Bongcam-Rudloff E."/>
            <person name="Vashee S."/>
            <person name="Frey J."/>
            <person name="Jores J."/>
        </authorList>
    </citation>
    <scope>NUCLEOTIDE SEQUENCE [LARGE SCALE GENOMIC DNA]</scope>
    <source>
        <strain evidence="1 2">B237</strain>
    </source>
</reference>
<evidence type="ECO:0000313" key="2">
    <source>
        <dbReference type="Proteomes" id="UP000033624"/>
    </source>
</evidence>
<accession>A0AAE2EIH6</accession>
<dbReference type="EMBL" id="LAEW01000001">
    <property type="protein sequence ID" value="KJQ46330.1"/>
    <property type="molecule type" value="Genomic_DNA"/>
</dbReference>
<organism evidence="1 2">
    <name type="scientific">Mycoplasma mycoides subsp. mycoides</name>
    <dbReference type="NCBI Taxonomy" id="2103"/>
    <lineage>
        <taxon>Bacteria</taxon>
        <taxon>Bacillati</taxon>
        <taxon>Mycoplasmatota</taxon>
        <taxon>Mollicutes</taxon>
        <taxon>Mycoplasmataceae</taxon>
        <taxon>Mycoplasma</taxon>
    </lineage>
</organism>
<proteinExistence type="predicted"/>
<dbReference type="Proteomes" id="UP000033624">
    <property type="component" value="Unassembled WGS sequence"/>
</dbReference>
<evidence type="ECO:0000313" key="1">
    <source>
        <dbReference type="EMBL" id="KJQ46330.1"/>
    </source>
</evidence>
<dbReference type="KEGG" id="mmyi:mycmycITA_00700"/>
<dbReference type="AlphaFoldDB" id="A0AAE2EIH6"/>